<dbReference type="HOGENOM" id="CLU_2542106_0_0_1"/>
<keyword evidence="2" id="KW-1185">Reference proteome</keyword>
<dbReference type="InParanoid" id="A0A0C2WUV0"/>
<dbReference type="EMBL" id="KN818296">
    <property type="protein sequence ID" value="KIL60566.1"/>
    <property type="molecule type" value="Genomic_DNA"/>
</dbReference>
<organism evidence="1 2">
    <name type="scientific">Amanita muscaria (strain Koide BX008)</name>
    <dbReference type="NCBI Taxonomy" id="946122"/>
    <lineage>
        <taxon>Eukaryota</taxon>
        <taxon>Fungi</taxon>
        <taxon>Dikarya</taxon>
        <taxon>Basidiomycota</taxon>
        <taxon>Agaricomycotina</taxon>
        <taxon>Agaricomycetes</taxon>
        <taxon>Agaricomycetidae</taxon>
        <taxon>Agaricales</taxon>
        <taxon>Pluteineae</taxon>
        <taxon>Amanitaceae</taxon>
        <taxon>Amanita</taxon>
    </lineage>
</organism>
<evidence type="ECO:0000313" key="1">
    <source>
        <dbReference type="EMBL" id="KIL60566.1"/>
    </source>
</evidence>
<sequence length="83" mass="9850">MRFFSIRHCVIYSFYISLRPAMFKSQARLFGSSLIIKRAVAVLYSIVAVHMARRWYEPVLQQLDHWCNPDVRSRKSKKRSTIS</sequence>
<name>A0A0C2WUV0_AMAMK</name>
<evidence type="ECO:0000313" key="2">
    <source>
        <dbReference type="Proteomes" id="UP000054549"/>
    </source>
</evidence>
<proteinExistence type="predicted"/>
<dbReference type="Proteomes" id="UP000054549">
    <property type="component" value="Unassembled WGS sequence"/>
</dbReference>
<accession>A0A0C2WUV0</accession>
<gene>
    <name evidence="1" type="ORF">M378DRAFT_913685</name>
</gene>
<dbReference type="AlphaFoldDB" id="A0A0C2WUV0"/>
<reference evidence="1 2" key="1">
    <citation type="submission" date="2014-04" db="EMBL/GenBank/DDBJ databases">
        <title>Evolutionary Origins and Diversification of the Mycorrhizal Mutualists.</title>
        <authorList>
            <consortium name="DOE Joint Genome Institute"/>
            <consortium name="Mycorrhizal Genomics Consortium"/>
            <person name="Kohler A."/>
            <person name="Kuo A."/>
            <person name="Nagy L.G."/>
            <person name="Floudas D."/>
            <person name="Copeland A."/>
            <person name="Barry K.W."/>
            <person name="Cichocki N."/>
            <person name="Veneault-Fourrey C."/>
            <person name="LaButti K."/>
            <person name="Lindquist E.A."/>
            <person name="Lipzen A."/>
            <person name="Lundell T."/>
            <person name="Morin E."/>
            <person name="Murat C."/>
            <person name="Riley R."/>
            <person name="Ohm R."/>
            <person name="Sun H."/>
            <person name="Tunlid A."/>
            <person name="Henrissat B."/>
            <person name="Grigoriev I.V."/>
            <person name="Hibbett D.S."/>
            <person name="Martin F."/>
        </authorList>
    </citation>
    <scope>NUCLEOTIDE SEQUENCE [LARGE SCALE GENOMIC DNA]</scope>
    <source>
        <strain evidence="1 2">Koide BX008</strain>
    </source>
</reference>
<protein>
    <submittedName>
        <fullName evidence="1">Uncharacterized protein</fullName>
    </submittedName>
</protein>